<protein>
    <submittedName>
        <fullName evidence="7">Amino-acid metabolite efflux pump</fullName>
    </submittedName>
</protein>
<feature type="transmembrane region" description="Helical" evidence="5">
    <location>
        <begin position="75"/>
        <end position="93"/>
    </location>
</feature>
<accession>A0ABQ4U043</accession>
<dbReference type="SUPFAM" id="SSF103481">
    <property type="entry name" value="Multidrug resistance efflux transporter EmrE"/>
    <property type="match status" value="2"/>
</dbReference>
<evidence type="ECO:0000256" key="3">
    <source>
        <dbReference type="ARBA" id="ARBA00022989"/>
    </source>
</evidence>
<feature type="transmembrane region" description="Helical" evidence="5">
    <location>
        <begin position="254"/>
        <end position="273"/>
    </location>
</feature>
<feature type="domain" description="EamA" evidence="6">
    <location>
        <begin position="161"/>
        <end position="294"/>
    </location>
</feature>
<reference evidence="7" key="2">
    <citation type="submission" date="2021-08" db="EMBL/GenBank/DDBJ databases">
        <authorList>
            <person name="Tani A."/>
            <person name="Ola A."/>
            <person name="Ogura Y."/>
            <person name="Katsura K."/>
            <person name="Hayashi T."/>
        </authorList>
    </citation>
    <scope>NUCLEOTIDE SEQUENCE</scope>
    <source>
        <strain evidence="7">DSM 23632</strain>
    </source>
</reference>
<evidence type="ECO:0000256" key="5">
    <source>
        <dbReference type="SAM" id="Phobius"/>
    </source>
</evidence>
<feature type="transmembrane region" description="Helical" evidence="5">
    <location>
        <begin position="99"/>
        <end position="120"/>
    </location>
</feature>
<feature type="transmembrane region" description="Helical" evidence="5">
    <location>
        <begin position="158"/>
        <end position="177"/>
    </location>
</feature>
<keyword evidence="8" id="KW-1185">Reference proteome</keyword>
<dbReference type="Proteomes" id="UP001055057">
    <property type="component" value="Unassembled WGS sequence"/>
</dbReference>
<dbReference type="PANTHER" id="PTHR32322:SF9">
    <property type="entry name" value="AMINO-ACID METABOLITE EFFLUX PUMP-RELATED"/>
    <property type="match status" value="1"/>
</dbReference>
<dbReference type="Pfam" id="PF00892">
    <property type="entry name" value="EamA"/>
    <property type="match status" value="2"/>
</dbReference>
<gene>
    <name evidence="7" type="primary">eamA</name>
    <name evidence="7" type="ORF">MPOCJGCO_2928</name>
</gene>
<evidence type="ECO:0000256" key="4">
    <source>
        <dbReference type="ARBA" id="ARBA00023136"/>
    </source>
</evidence>
<dbReference type="RefSeq" id="WP_238183394.1">
    <property type="nucleotide sequence ID" value="NZ_BPRB01000165.1"/>
</dbReference>
<organism evidence="7 8">
    <name type="scientific">Methylobacterium trifolii</name>
    <dbReference type="NCBI Taxonomy" id="1003092"/>
    <lineage>
        <taxon>Bacteria</taxon>
        <taxon>Pseudomonadati</taxon>
        <taxon>Pseudomonadota</taxon>
        <taxon>Alphaproteobacteria</taxon>
        <taxon>Hyphomicrobiales</taxon>
        <taxon>Methylobacteriaceae</taxon>
        <taxon>Methylobacterium</taxon>
    </lineage>
</organism>
<keyword evidence="2 5" id="KW-0812">Transmembrane</keyword>
<dbReference type="PANTHER" id="PTHR32322">
    <property type="entry name" value="INNER MEMBRANE TRANSPORTER"/>
    <property type="match status" value="1"/>
</dbReference>
<feature type="domain" description="EamA" evidence="6">
    <location>
        <begin position="15"/>
        <end position="146"/>
    </location>
</feature>
<sequence>MQPAIHRTMTATEWLMLLALSLIWGVSFFLTSVALREITPLTLVVLRVGLAALILNLLVPALGYRMPRDGRTWRAFLVMGLFNNAVPFCLIVWGQTHMASGLAAILNATTPLVTILVAHVATSDERMTGERLAGVLVGLAGVVVMVGPALLAGLGTDALAQLAVLGATVSYACAGVYGRRFGAMGLAPVVTAAGQVTASTLLLLPVALAIDRPWTMAMPGPATWGAMAFIASLSTALAFVLYFSILARAGATNLLLVTFLVPVSAILLGTLLLDERLAMRHALGMALVGCGLAAIDGRPRAWMLALRRPAARTGTERDA</sequence>
<proteinExistence type="predicted"/>
<comment type="caution">
    <text evidence="7">The sequence shown here is derived from an EMBL/GenBank/DDBJ whole genome shotgun (WGS) entry which is preliminary data.</text>
</comment>
<dbReference type="EMBL" id="BPRB01000165">
    <property type="protein sequence ID" value="GJE60811.1"/>
    <property type="molecule type" value="Genomic_DNA"/>
</dbReference>
<evidence type="ECO:0000313" key="7">
    <source>
        <dbReference type="EMBL" id="GJE60811.1"/>
    </source>
</evidence>
<dbReference type="InterPro" id="IPR037185">
    <property type="entry name" value="EmrE-like"/>
</dbReference>
<feature type="transmembrane region" description="Helical" evidence="5">
    <location>
        <begin position="222"/>
        <end position="242"/>
    </location>
</feature>
<keyword evidence="3 5" id="KW-1133">Transmembrane helix</keyword>
<reference evidence="7" key="1">
    <citation type="journal article" date="2021" name="Front. Microbiol.">
        <title>Comprehensive Comparative Genomics and Phenotyping of Methylobacterium Species.</title>
        <authorList>
            <person name="Alessa O."/>
            <person name="Ogura Y."/>
            <person name="Fujitani Y."/>
            <person name="Takami H."/>
            <person name="Hayashi T."/>
            <person name="Sahin N."/>
            <person name="Tani A."/>
        </authorList>
    </citation>
    <scope>NUCLEOTIDE SEQUENCE</scope>
    <source>
        <strain evidence="7">DSM 23632</strain>
    </source>
</reference>
<feature type="transmembrane region" description="Helical" evidence="5">
    <location>
        <begin position="189"/>
        <end position="210"/>
    </location>
</feature>
<feature type="transmembrane region" description="Helical" evidence="5">
    <location>
        <begin position="12"/>
        <end position="35"/>
    </location>
</feature>
<dbReference type="InterPro" id="IPR000620">
    <property type="entry name" value="EamA_dom"/>
</dbReference>
<dbReference type="InterPro" id="IPR050638">
    <property type="entry name" value="AA-Vitamin_Transporters"/>
</dbReference>
<evidence type="ECO:0000256" key="1">
    <source>
        <dbReference type="ARBA" id="ARBA00004141"/>
    </source>
</evidence>
<comment type="subcellular location">
    <subcellularLocation>
        <location evidence="1">Membrane</location>
        <topology evidence="1">Multi-pass membrane protein</topology>
    </subcellularLocation>
</comment>
<evidence type="ECO:0000259" key="6">
    <source>
        <dbReference type="Pfam" id="PF00892"/>
    </source>
</evidence>
<feature type="transmembrane region" description="Helical" evidence="5">
    <location>
        <begin position="41"/>
        <end position="63"/>
    </location>
</feature>
<keyword evidence="4 5" id="KW-0472">Membrane</keyword>
<feature type="transmembrane region" description="Helical" evidence="5">
    <location>
        <begin position="279"/>
        <end position="297"/>
    </location>
</feature>
<evidence type="ECO:0000256" key="2">
    <source>
        <dbReference type="ARBA" id="ARBA00022692"/>
    </source>
</evidence>
<evidence type="ECO:0000313" key="8">
    <source>
        <dbReference type="Proteomes" id="UP001055057"/>
    </source>
</evidence>
<name>A0ABQ4U043_9HYPH</name>
<feature type="transmembrane region" description="Helical" evidence="5">
    <location>
        <begin position="132"/>
        <end position="152"/>
    </location>
</feature>